<dbReference type="GO" id="GO:0005085">
    <property type="term" value="F:guanyl-nucleotide exchange factor activity"/>
    <property type="evidence" value="ECO:0007669"/>
    <property type="project" value="InterPro"/>
</dbReference>
<name>X6LLE4_RETFI</name>
<proteinExistence type="predicted"/>
<evidence type="ECO:0000313" key="3">
    <source>
        <dbReference type="Proteomes" id="UP000023152"/>
    </source>
</evidence>
<dbReference type="InterPro" id="IPR000219">
    <property type="entry name" value="DH_dom"/>
</dbReference>
<dbReference type="EMBL" id="ASPP01034958">
    <property type="protein sequence ID" value="ETO02768.1"/>
    <property type="molecule type" value="Genomic_DNA"/>
</dbReference>
<evidence type="ECO:0000259" key="1">
    <source>
        <dbReference type="PROSITE" id="PS50010"/>
    </source>
</evidence>
<dbReference type="InterPro" id="IPR035899">
    <property type="entry name" value="DBL_dom_sf"/>
</dbReference>
<comment type="caution">
    <text evidence="2">The sequence shown here is derived from an EMBL/GenBank/DDBJ whole genome shotgun (WGS) entry which is preliminary data.</text>
</comment>
<reference evidence="2 3" key="1">
    <citation type="journal article" date="2013" name="Curr. Biol.">
        <title>The Genome of the Foraminiferan Reticulomyxa filosa.</title>
        <authorList>
            <person name="Glockner G."/>
            <person name="Hulsmann N."/>
            <person name="Schleicher M."/>
            <person name="Noegel A.A."/>
            <person name="Eichinger L."/>
            <person name="Gallinger C."/>
            <person name="Pawlowski J."/>
            <person name="Sierra R."/>
            <person name="Euteneuer U."/>
            <person name="Pillet L."/>
            <person name="Moustafa A."/>
            <person name="Platzer M."/>
            <person name="Groth M."/>
            <person name="Szafranski K."/>
            <person name="Schliwa M."/>
        </authorList>
    </citation>
    <scope>NUCLEOTIDE SEQUENCE [LARGE SCALE GENOMIC DNA]</scope>
</reference>
<dbReference type="Gene3D" id="1.20.900.10">
    <property type="entry name" value="Dbl homology (DH) domain"/>
    <property type="match status" value="2"/>
</dbReference>
<dbReference type="SUPFAM" id="SSF48065">
    <property type="entry name" value="DBL homology domain (DH-domain)"/>
    <property type="match status" value="2"/>
</dbReference>
<sequence length="506" mass="60024">MDQMTVLMENYLIPFRKEEILLGKDCAILFRNIDKIAEFERGFREQLKKNVKQKADIAIKYINFSKLLTQWSKNLGIYLNGGGGGGGDTISEFFPERFFILFQICVAFFPRAHCMCVTKQTNVHYNIKSYLKGQKQAMEVYQHQCKMNSKFHDYCRNTSGNTLVYLLELPCRYVVGCYELVSQQIQSISNGDCPLYDYKMLQEVQIILQRLSDESKYTLDGNNKTKMMEDKTSMEKNTKVQKDENCTNWKEKTNACFDMDHYLQQLKQVYNNEQIFLYRMNFLLDHYIRPIQSNSNKPLMSQTQFLLVFRNLNEIVQFIQQFFTKWKHRCDNLHNQLSQTNPQSTSLSSDMRIMGDLFLQFNSVLPKLQKFILDQSKAEETLDELFSENQTWCDFYQHVITNMHSKSETQSNENAMANNPRPRLKLRYLLQYVCYRPVYYCTMFHDILNSMPTPTLHPDAKDLLSLLQNIEKVLFVDFVENLKKRRRRRRDTKYNKMYEQWMGGGK</sequence>
<dbReference type="AlphaFoldDB" id="X6LLE4"/>
<accession>X6LLE4</accession>
<keyword evidence="3" id="KW-1185">Reference proteome</keyword>
<feature type="domain" description="DH" evidence="1">
    <location>
        <begin position="261"/>
        <end position="474"/>
    </location>
</feature>
<evidence type="ECO:0000313" key="2">
    <source>
        <dbReference type="EMBL" id="ETO02768.1"/>
    </source>
</evidence>
<organism evidence="2 3">
    <name type="scientific">Reticulomyxa filosa</name>
    <dbReference type="NCBI Taxonomy" id="46433"/>
    <lineage>
        <taxon>Eukaryota</taxon>
        <taxon>Sar</taxon>
        <taxon>Rhizaria</taxon>
        <taxon>Retaria</taxon>
        <taxon>Foraminifera</taxon>
        <taxon>Monothalamids</taxon>
        <taxon>Reticulomyxidae</taxon>
        <taxon>Reticulomyxa</taxon>
    </lineage>
</organism>
<protein>
    <recommendedName>
        <fullName evidence="1">DH domain-containing protein</fullName>
    </recommendedName>
</protein>
<dbReference type="PROSITE" id="PS50010">
    <property type="entry name" value="DH_2"/>
    <property type="match status" value="1"/>
</dbReference>
<dbReference type="Pfam" id="PF00621">
    <property type="entry name" value="RhoGEF"/>
    <property type="match status" value="1"/>
</dbReference>
<dbReference type="Proteomes" id="UP000023152">
    <property type="component" value="Unassembled WGS sequence"/>
</dbReference>
<dbReference type="OrthoDB" id="2015333at2759"/>
<gene>
    <name evidence="2" type="ORF">RFI_34644</name>
</gene>